<accession>A0A1M5DX56</accession>
<gene>
    <name evidence="1" type="ORF">SAMN05443549_101105</name>
</gene>
<proteinExistence type="predicted"/>
<dbReference type="Proteomes" id="UP000184516">
    <property type="component" value="Unassembled WGS sequence"/>
</dbReference>
<dbReference type="EMBL" id="FQWB01000001">
    <property type="protein sequence ID" value="SHF71539.1"/>
    <property type="molecule type" value="Genomic_DNA"/>
</dbReference>
<sequence length="35" mass="4120">MKFYPNQCNNRIGNNTFEKKLKSKICPMFLGLNLN</sequence>
<dbReference type="AlphaFoldDB" id="A0A1M5DX56"/>
<evidence type="ECO:0000313" key="2">
    <source>
        <dbReference type="Proteomes" id="UP000184516"/>
    </source>
</evidence>
<organism evidence="1 2">
    <name type="scientific">Flavobacterium fluvii</name>
    <dbReference type="NCBI Taxonomy" id="468056"/>
    <lineage>
        <taxon>Bacteria</taxon>
        <taxon>Pseudomonadati</taxon>
        <taxon>Bacteroidota</taxon>
        <taxon>Flavobacteriia</taxon>
        <taxon>Flavobacteriales</taxon>
        <taxon>Flavobacteriaceae</taxon>
        <taxon>Flavobacterium</taxon>
    </lineage>
</organism>
<evidence type="ECO:0000313" key="1">
    <source>
        <dbReference type="EMBL" id="SHF71539.1"/>
    </source>
</evidence>
<reference evidence="2" key="1">
    <citation type="submission" date="2016-11" db="EMBL/GenBank/DDBJ databases">
        <authorList>
            <person name="Varghese N."/>
            <person name="Submissions S."/>
        </authorList>
    </citation>
    <scope>NUCLEOTIDE SEQUENCE [LARGE SCALE GENOMIC DNA]</scope>
    <source>
        <strain evidence="2">DSM 19978</strain>
    </source>
</reference>
<keyword evidence="2" id="KW-1185">Reference proteome</keyword>
<protein>
    <submittedName>
        <fullName evidence="1">Uncharacterized protein</fullName>
    </submittedName>
</protein>
<name>A0A1M5DX56_9FLAO</name>